<dbReference type="CDD" id="cd01347">
    <property type="entry name" value="ligand_gated_channel"/>
    <property type="match status" value="1"/>
</dbReference>
<dbReference type="PANTHER" id="PTHR30069">
    <property type="entry name" value="TONB-DEPENDENT OUTER MEMBRANE RECEPTOR"/>
    <property type="match status" value="1"/>
</dbReference>
<comment type="similarity">
    <text evidence="10 11">Belongs to the TonB-dependent receptor family.</text>
</comment>
<keyword evidence="7 10" id="KW-0472">Membrane</keyword>
<evidence type="ECO:0000256" key="6">
    <source>
        <dbReference type="ARBA" id="ARBA00023077"/>
    </source>
</evidence>
<feature type="domain" description="TonB-dependent receptor plug" evidence="14">
    <location>
        <begin position="118"/>
        <end position="217"/>
    </location>
</feature>
<dbReference type="SUPFAM" id="SSF49464">
    <property type="entry name" value="Carboxypeptidase regulatory domain-like"/>
    <property type="match status" value="1"/>
</dbReference>
<name>A0ABV9K8V8_9PORP</name>
<evidence type="ECO:0000256" key="7">
    <source>
        <dbReference type="ARBA" id="ARBA00023136"/>
    </source>
</evidence>
<evidence type="ECO:0000256" key="9">
    <source>
        <dbReference type="ARBA" id="ARBA00023237"/>
    </source>
</evidence>
<evidence type="ECO:0000256" key="4">
    <source>
        <dbReference type="ARBA" id="ARBA00022692"/>
    </source>
</evidence>
<keyword evidence="6 11" id="KW-0798">TonB box</keyword>
<evidence type="ECO:0000259" key="13">
    <source>
        <dbReference type="Pfam" id="PF00593"/>
    </source>
</evidence>
<evidence type="ECO:0000313" key="15">
    <source>
        <dbReference type="EMBL" id="MFC4666630.1"/>
    </source>
</evidence>
<dbReference type="PANTHER" id="PTHR30069:SF29">
    <property type="entry name" value="HEMOGLOBIN AND HEMOGLOBIN-HAPTOGLOBIN-BINDING PROTEIN 1-RELATED"/>
    <property type="match status" value="1"/>
</dbReference>
<evidence type="ECO:0000259" key="14">
    <source>
        <dbReference type="Pfam" id="PF07715"/>
    </source>
</evidence>
<dbReference type="PROSITE" id="PS52016">
    <property type="entry name" value="TONB_DEPENDENT_REC_3"/>
    <property type="match status" value="1"/>
</dbReference>
<dbReference type="InterPro" id="IPR012910">
    <property type="entry name" value="Plug_dom"/>
</dbReference>
<dbReference type="Pfam" id="PF07715">
    <property type="entry name" value="Plug"/>
    <property type="match status" value="1"/>
</dbReference>
<dbReference type="RefSeq" id="WP_380079888.1">
    <property type="nucleotide sequence ID" value="NZ_JBHSGO010000210.1"/>
</dbReference>
<comment type="subcellular location">
    <subcellularLocation>
        <location evidence="1 10">Cell outer membrane</location>
        <topology evidence="1 10">Multi-pass membrane protein</topology>
    </subcellularLocation>
</comment>
<evidence type="ECO:0000256" key="1">
    <source>
        <dbReference type="ARBA" id="ARBA00004571"/>
    </source>
</evidence>
<feature type="signal peptide" evidence="12">
    <location>
        <begin position="1"/>
        <end position="20"/>
    </location>
</feature>
<dbReference type="EMBL" id="JBHSGO010000210">
    <property type="protein sequence ID" value="MFC4666630.1"/>
    <property type="molecule type" value="Genomic_DNA"/>
</dbReference>
<comment type="caution">
    <text evidence="15">The sequence shown here is derived from an EMBL/GenBank/DDBJ whole genome shotgun (WGS) entry which is preliminary data.</text>
</comment>
<organism evidence="15 16">
    <name type="scientific">Falsiporphyromonas endometrii</name>
    <dbReference type="NCBI Taxonomy" id="1387297"/>
    <lineage>
        <taxon>Bacteria</taxon>
        <taxon>Pseudomonadati</taxon>
        <taxon>Bacteroidota</taxon>
        <taxon>Bacteroidia</taxon>
        <taxon>Bacteroidales</taxon>
        <taxon>Porphyromonadaceae</taxon>
        <taxon>Falsiporphyromonas</taxon>
    </lineage>
</organism>
<sequence length="751" mass="84597">MIKRLLSLLAMSLIVAQAFSQVTLKGKVLSYETQKPLVGVNIRIDNSLLGGTTNAKGEFVIKNVPDGRHMLSFTYVGYSPAKYIVNGSNENINVLMYEALQNIGQVVVTGTGTHGRATNSPVPVTVITNKELRDVNASSLEDALTKLTPNISTYTNGMGTTMSMNGINESYLLILQNGKRLAGDDRYNRINISDVKRIEILNGAASALYGSDAIGGVINIITNDSKNAVNASSYSRVASEGRFTQTLSADVTAGKLSSYTSYQRNQAGSWTNNNIDENGKPTGRPTSVGFYSDTYSQEFDYNINDRLSVYLRGSYFDNKTRRPEDATYYKNKDAKKPMDAYKYNLLHETYTYGAGMKYLVNKKSYIDFDFFSDNFSSKWQYFKEIGGKNPIKPGDEVLRKRVRYFDTNLKGIFWIGSRNRVSVGTELINEYLKSESDNINNESMYTLAFYAQDEINIVENLKGVVGLRYLYNENFKSYATPNVALMYKLGPLNLRASYAAGYKNPTLSQLFARDDNRMGTRYTIGNEDLKPEKSNFYSLNAELNFYRIALSVTGFVNDIRDMINYKNLTKEAAKEMGVPEDIINSDKDIRMRDNVDKAKAKGISINANFNLGLGFVLGGGYTYMDTNAELVKFSKKKGYYKEDQPIDKSIAHMGNVRAQWEKSWGNYRLNINLNGHMQSSRFSQTYGWAPGYGIWDLNTKHTIYLNNFILEPGLGVENIFNKKDNRPWNNNFSLLSPGRSMYASLTIRFKK</sequence>
<dbReference type="Gene3D" id="2.170.130.10">
    <property type="entry name" value="TonB-dependent receptor, plug domain"/>
    <property type="match status" value="1"/>
</dbReference>
<keyword evidence="2 10" id="KW-0813">Transport</keyword>
<evidence type="ECO:0000256" key="5">
    <source>
        <dbReference type="ARBA" id="ARBA00022729"/>
    </source>
</evidence>
<dbReference type="Gene3D" id="2.40.170.20">
    <property type="entry name" value="TonB-dependent receptor, beta-barrel domain"/>
    <property type="match status" value="1"/>
</dbReference>
<keyword evidence="16" id="KW-1185">Reference proteome</keyword>
<evidence type="ECO:0000256" key="3">
    <source>
        <dbReference type="ARBA" id="ARBA00022452"/>
    </source>
</evidence>
<dbReference type="Proteomes" id="UP001596020">
    <property type="component" value="Unassembled WGS sequence"/>
</dbReference>
<proteinExistence type="inferred from homology"/>
<evidence type="ECO:0000256" key="11">
    <source>
        <dbReference type="RuleBase" id="RU003357"/>
    </source>
</evidence>
<evidence type="ECO:0000313" key="16">
    <source>
        <dbReference type="Proteomes" id="UP001596020"/>
    </source>
</evidence>
<evidence type="ECO:0000256" key="8">
    <source>
        <dbReference type="ARBA" id="ARBA00023170"/>
    </source>
</evidence>
<keyword evidence="5 12" id="KW-0732">Signal</keyword>
<dbReference type="InterPro" id="IPR008969">
    <property type="entry name" value="CarboxyPept-like_regulatory"/>
</dbReference>
<feature type="domain" description="TonB-dependent receptor-like beta-barrel" evidence="13">
    <location>
        <begin position="245"/>
        <end position="707"/>
    </location>
</feature>
<keyword evidence="8 15" id="KW-0675">Receptor</keyword>
<dbReference type="InterPro" id="IPR036942">
    <property type="entry name" value="Beta-barrel_TonB_sf"/>
</dbReference>
<dbReference type="InterPro" id="IPR000531">
    <property type="entry name" value="Beta-barrel_TonB"/>
</dbReference>
<gene>
    <name evidence="15" type="ORF">ACFO3G_08490</name>
</gene>
<keyword evidence="9 10" id="KW-0998">Cell outer membrane</keyword>
<dbReference type="InterPro" id="IPR037066">
    <property type="entry name" value="Plug_dom_sf"/>
</dbReference>
<dbReference type="Pfam" id="PF13715">
    <property type="entry name" value="CarbopepD_reg_2"/>
    <property type="match status" value="1"/>
</dbReference>
<dbReference type="Gene3D" id="2.60.40.1120">
    <property type="entry name" value="Carboxypeptidase-like, regulatory domain"/>
    <property type="match status" value="1"/>
</dbReference>
<evidence type="ECO:0000256" key="10">
    <source>
        <dbReference type="PROSITE-ProRule" id="PRU01360"/>
    </source>
</evidence>
<protein>
    <submittedName>
        <fullName evidence="15">TonB-dependent receptor domain-containing protein</fullName>
    </submittedName>
</protein>
<reference evidence="16" key="1">
    <citation type="journal article" date="2019" name="Int. J. Syst. Evol. Microbiol.">
        <title>The Global Catalogue of Microorganisms (GCM) 10K type strain sequencing project: providing services to taxonomists for standard genome sequencing and annotation.</title>
        <authorList>
            <consortium name="The Broad Institute Genomics Platform"/>
            <consortium name="The Broad Institute Genome Sequencing Center for Infectious Disease"/>
            <person name="Wu L."/>
            <person name="Ma J."/>
        </authorList>
    </citation>
    <scope>NUCLEOTIDE SEQUENCE [LARGE SCALE GENOMIC DNA]</scope>
    <source>
        <strain evidence="16">CGMCC 4.7357</strain>
    </source>
</reference>
<accession>A0ABV9K8V8</accession>
<keyword evidence="3 10" id="KW-1134">Transmembrane beta strand</keyword>
<keyword evidence="4 10" id="KW-0812">Transmembrane</keyword>
<evidence type="ECO:0000256" key="12">
    <source>
        <dbReference type="SAM" id="SignalP"/>
    </source>
</evidence>
<feature type="chain" id="PRO_5045062707" evidence="12">
    <location>
        <begin position="21"/>
        <end position="751"/>
    </location>
</feature>
<dbReference type="InterPro" id="IPR039426">
    <property type="entry name" value="TonB-dep_rcpt-like"/>
</dbReference>
<dbReference type="SUPFAM" id="SSF56935">
    <property type="entry name" value="Porins"/>
    <property type="match status" value="1"/>
</dbReference>
<evidence type="ECO:0000256" key="2">
    <source>
        <dbReference type="ARBA" id="ARBA00022448"/>
    </source>
</evidence>
<dbReference type="Pfam" id="PF00593">
    <property type="entry name" value="TonB_dep_Rec_b-barrel"/>
    <property type="match status" value="1"/>
</dbReference>